<feature type="transmembrane region" description="Helical" evidence="1">
    <location>
        <begin position="12"/>
        <end position="33"/>
    </location>
</feature>
<evidence type="ECO:0000256" key="1">
    <source>
        <dbReference type="SAM" id="Phobius"/>
    </source>
</evidence>
<organism evidence="2 3">
    <name type="scientific">Candidatus Acidifodinimicrobium mancum</name>
    <dbReference type="NCBI Taxonomy" id="2898728"/>
    <lineage>
        <taxon>Archaea</taxon>
        <taxon>Candidatus Parvarchaeota</taxon>
        <taxon>Candidatus Acidifodinimicrobiaceae</taxon>
        <taxon>Candidatus Acidifodinimicrobium</taxon>
    </lineage>
</organism>
<dbReference type="AlphaFoldDB" id="A0A8T3UYA5"/>
<accession>A0A8T3UYA5</accession>
<gene>
    <name evidence="2" type="ORF">IHE51_01035</name>
</gene>
<name>A0A8T3UYA5_9ARCH</name>
<proteinExistence type="predicted"/>
<keyword evidence="1" id="KW-1133">Transmembrane helix</keyword>
<protein>
    <submittedName>
        <fullName evidence="2">Uncharacterized protein</fullName>
    </submittedName>
</protein>
<sequence length="52" mass="5695">MITSSKKGVTGYIMMIIIVVAIMLIVLIVYLTVFSPGLWKSLLPGVPTLPYL</sequence>
<keyword evidence="1" id="KW-0812">Transmembrane</keyword>
<dbReference type="Proteomes" id="UP000718571">
    <property type="component" value="Unassembled WGS sequence"/>
</dbReference>
<evidence type="ECO:0000313" key="2">
    <source>
        <dbReference type="EMBL" id="MBE5728427.1"/>
    </source>
</evidence>
<dbReference type="EMBL" id="JADFAR010000012">
    <property type="protein sequence ID" value="MBE5728427.1"/>
    <property type="molecule type" value="Genomic_DNA"/>
</dbReference>
<keyword evidence="1" id="KW-0472">Membrane</keyword>
<reference evidence="2 3" key="1">
    <citation type="submission" date="2020-09" db="EMBL/GenBank/DDBJ databases">
        <title>Genomic characterization of a novel Parvarchaeota family in acid mine drainage sediments.</title>
        <authorList>
            <person name="Luo Z.-H."/>
        </authorList>
    </citation>
    <scope>NUCLEOTIDE SEQUENCE [LARGE SCALE GENOMIC DNA]</scope>
    <source>
        <strain evidence="2">MAS1_bins.189</strain>
    </source>
</reference>
<comment type="caution">
    <text evidence="2">The sequence shown here is derived from an EMBL/GenBank/DDBJ whole genome shotgun (WGS) entry which is preliminary data.</text>
</comment>
<evidence type="ECO:0000313" key="3">
    <source>
        <dbReference type="Proteomes" id="UP000718571"/>
    </source>
</evidence>